<sequence>NQLSSIVEYPHLIALRLGLSHTDYYEQFLNNTRTHLPRLTQLKVNYTRLTFVTENFTRDATRLNCTNVKQLLIREQLVHSEDFYIYFPVVTSFCTPEINKIKKFQY</sequence>
<comment type="caution">
    <text evidence="1">The sequence shown here is derived from an EMBL/GenBank/DDBJ whole genome shotgun (WGS) entry which is preliminary data.</text>
</comment>
<feature type="non-terminal residue" evidence="1">
    <location>
        <position position="1"/>
    </location>
</feature>
<evidence type="ECO:0000313" key="1">
    <source>
        <dbReference type="EMBL" id="CAF5225982.1"/>
    </source>
</evidence>
<dbReference type="EMBL" id="CAJOBI010360602">
    <property type="protein sequence ID" value="CAF5225982.1"/>
    <property type="molecule type" value="Genomic_DNA"/>
</dbReference>
<accession>A0A8S3K8L3</accession>
<reference evidence="1" key="1">
    <citation type="submission" date="2021-02" db="EMBL/GenBank/DDBJ databases">
        <authorList>
            <person name="Nowell W R."/>
        </authorList>
    </citation>
    <scope>NUCLEOTIDE SEQUENCE</scope>
</reference>
<name>A0A8S3K8L3_9BILA</name>
<gene>
    <name evidence="1" type="ORF">SMN809_LOCUS84577</name>
</gene>
<dbReference type="AlphaFoldDB" id="A0A8S3K8L3"/>
<evidence type="ECO:0000313" key="2">
    <source>
        <dbReference type="Proteomes" id="UP000676336"/>
    </source>
</evidence>
<protein>
    <submittedName>
        <fullName evidence="1">Uncharacterized protein</fullName>
    </submittedName>
</protein>
<organism evidence="1 2">
    <name type="scientific">Rotaria magnacalcarata</name>
    <dbReference type="NCBI Taxonomy" id="392030"/>
    <lineage>
        <taxon>Eukaryota</taxon>
        <taxon>Metazoa</taxon>
        <taxon>Spiralia</taxon>
        <taxon>Gnathifera</taxon>
        <taxon>Rotifera</taxon>
        <taxon>Eurotatoria</taxon>
        <taxon>Bdelloidea</taxon>
        <taxon>Philodinida</taxon>
        <taxon>Philodinidae</taxon>
        <taxon>Rotaria</taxon>
    </lineage>
</organism>
<dbReference type="Proteomes" id="UP000676336">
    <property type="component" value="Unassembled WGS sequence"/>
</dbReference>
<proteinExistence type="predicted"/>